<accession>A0A380GYY1</accession>
<dbReference type="GeneID" id="63935287"/>
<dbReference type="Pfam" id="PF00126">
    <property type="entry name" value="HTH_1"/>
    <property type="match status" value="1"/>
</dbReference>
<reference evidence="5 6" key="1">
    <citation type="submission" date="2018-06" db="EMBL/GenBank/DDBJ databases">
        <authorList>
            <consortium name="Pathogen Informatics"/>
            <person name="Doyle S."/>
        </authorList>
    </citation>
    <scope>NUCLEOTIDE SEQUENCE [LARGE SCALE GENOMIC DNA]</scope>
    <source>
        <strain evidence="5 6">NCTC11807</strain>
    </source>
</reference>
<keyword evidence="3" id="KW-0804">Transcription</keyword>
<keyword evidence="6" id="KW-1185">Reference proteome</keyword>
<evidence type="ECO:0000256" key="2">
    <source>
        <dbReference type="ARBA" id="ARBA00023015"/>
    </source>
</evidence>
<dbReference type="EMBL" id="UHDZ01000001">
    <property type="protein sequence ID" value="SUM67269.1"/>
    <property type="molecule type" value="Genomic_DNA"/>
</dbReference>
<dbReference type="SUPFAM" id="SSF46785">
    <property type="entry name" value="Winged helix' DNA-binding domain"/>
    <property type="match status" value="1"/>
</dbReference>
<organism evidence="5 6">
    <name type="scientific">Staphylococcus saccharolyticus</name>
    <dbReference type="NCBI Taxonomy" id="33028"/>
    <lineage>
        <taxon>Bacteria</taxon>
        <taxon>Bacillati</taxon>
        <taxon>Bacillota</taxon>
        <taxon>Bacilli</taxon>
        <taxon>Bacillales</taxon>
        <taxon>Staphylococcaceae</taxon>
        <taxon>Staphylococcus</taxon>
    </lineage>
</organism>
<name>A0A380GYY1_9STAP</name>
<evidence type="ECO:0000256" key="3">
    <source>
        <dbReference type="ARBA" id="ARBA00023163"/>
    </source>
</evidence>
<evidence type="ECO:0000256" key="1">
    <source>
        <dbReference type="ARBA" id="ARBA00009437"/>
    </source>
</evidence>
<comment type="similarity">
    <text evidence="1">Belongs to the LysR transcriptional regulatory family.</text>
</comment>
<dbReference type="Gene3D" id="1.10.10.10">
    <property type="entry name" value="Winged helix-like DNA-binding domain superfamily/Winged helix DNA-binding domain"/>
    <property type="match status" value="1"/>
</dbReference>
<dbReference type="AlphaFoldDB" id="A0A380GYY1"/>
<gene>
    <name evidence="5" type="primary">gltC_1</name>
    <name evidence="5" type="ORF">NCTC11807_00160</name>
</gene>
<dbReference type="PANTHER" id="PTHR30126">
    <property type="entry name" value="HTH-TYPE TRANSCRIPTIONAL REGULATOR"/>
    <property type="match status" value="1"/>
</dbReference>
<proteinExistence type="inferred from homology"/>
<dbReference type="Proteomes" id="UP000255425">
    <property type="component" value="Unassembled WGS sequence"/>
</dbReference>
<protein>
    <submittedName>
        <fullName evidence="5">Transcriptional regulator</fullName>
    </submittedName>
</protein>
<dbReference type="InterPro" id="IPR036390">
    <property type="entry name" value="WH_DNA-bd_sf"/>
</dbReference>
<sequence>MLKLQDLMYFKILAELGSFTETSNFFNVSQPTISYAIKRIEEEFNIEIIVSDHKHHSIDITEIGQVLIIHIENIENELHEMSSNIDKLKTGDIKCGVPPIIGNTYFHRVSLNLIKNNLMDSVSIINKGSKDLITELKEGNIDIGLIGSLKPIKENNLISKVIKTDNYKIIISLNLTKYHLNNLKMLSLFH</sequence>
<dbReference type="InterPro" id="IPR000847">
    <property type="entry name" value="LysR_HTH_N"/>
</dbReference>
<dbReference type="RefSeq" id="WP_232619722.1">
    <property type="nucleotide sequence ID" value="NZ_CP066042.1"/>
</dbReference>
<dbReference type="GO" id="GO:0003700">
    <property type="term" value="F:DNA-binding transcription factor activity"/>
    <property type="evidence" value="ECO:0007669"/>
    <property type="project" value="InterPro"/>
</dbReference>
<evidence type="ECO:0000259" key="4">
    <source>
        <dbReference type="PROSITE" id="PS50931"/>
    </source>
</evidence>
<evidence type="ECO:0000313" key="5">
    <source>
        <dbReference type="EMBL" id="SUM67269.1"/>
    </source>
</evidence>
<feature type="domain" description="HTH lysR-type" evidence="4">
    <location>
        <begin position="2"/>
        <end position="59"/>
    </location>
</feature>
<keyword evidence="2" id="KW-0805">Transcription regulation</keyword>
<dbReference type="InterPro" id="IPR036388">
    <property type="entry name" value="WH-like_DNA-bd_sf"/>
</dbReference>
<dbReference type="PROSITE" id="PS50931">
    <property type="entry name" value="HTH_LYSR"/>
    <property type="match status" value="1"/>
</dbReference>
<evidence type="ECO:0000313" key="6">
    <source>
        <dbReference type="Proteomes" id="UP000255425"/>
    </source>
</evidence>